<keyword evidence="3" id="KW-0949">S-adenosyl-L-methionine</keyword>
<gene>
    <name evidence="5" type="ORF">Q0812_13300</name>
</gene>
<accession>A0ABT8SQ72</accession>
<evidence type="ECO:0000313" key="6">
    <source>
        <dbReference type="Proteomes" id="UP001169063"/>
    </source>
</evidence>
<dbReference type="PROSITE" id="PS51143">
    <property type="entry name" value="MT_A70"/>
    <property type="match status" value="1"/>
</dbReference>
<dbReference type="PANTHER" id="PTHR12829:SF7">
    <property type="entry name" value="N6-ADENOSINE-METHYLTRANSFERASE CATALYTIC SUBUNIT"/>
    <property type="match status" value="1"/>
</dbReference>
<name>A0ABT8SQ72_9CAUL</name>
<dbReference type="Pfam" id="PF05063">
    <property type="entry name" value="MT-A70"/>
    <property type="match status" value="1"/>
</dbReference>
<dbReference type="EMBL" id="JAUKTR010000006">
    <property type="protein sequence ID" value="MDO1560405.1"/>
    <property type="molecule type" value="Genomic_DNA"/>
</dbReference>
<evidence type="ECO:0000256" key="2">
    <source>
        <dbReference type="ARBA" id="ARBA00022679"/>
    </source>
</evidence>
<comment type="similarity">
    <text evidence="4">Belongs to the MT-A70-like family.</text>
</comment>
<dbReference type="InterPro" id="IPR029063">
    <property type="entry name" value="SAM-dependent_MTases_sf"/>
</dbReference>
<keyword evidence="2" id="KW-0808">Transferase</keyword>
<evidence type="ECO:0000256" key="1">
    <source>
        <dbReference type="ARBA" id="ARBA00022603"/>
    </source>
</evidence>
<dbReference type="InterPro" id="IPR007757">
    <property type="entry name" value="MT-A70-like"/>
</dbReference>
<dbReference type="RefSeq" id="WP_302110836.1">
    <property type="nucleotide sequence ID" value="NZ_JAUKTR010000006.1"/>
</dbReference>
<dbReference type="GO" id="GO:0008168">
    <property type="term" value="F:methyltransferase activity"/>
    <property type="evidence" value="ECO:0007669"/>
    <property type="project" value="UniProtKB-KW"/>
</dbReference>
<organism evidence="5 6">
    <name type="scientific">Peiella sedimenti</name>
    <dbReference type="NCBI Taxonomy" id="3061083"/>
    <lineage>
        <taxon>Bacteria</taxon>
        <taxon>Pseudomonadati</taxon>
        <taxon>Pseudomonadota</taxon>
        <taxon>Alphaproteobacteria</taxon>
        <taxon>Caulobacterales</taxon>
        <taxon>Caulobacteraceae</taxon>
        <taxon>Peiella</taxon>
    </lineage>
</organism>
<sequence>MSAPLPPGPFGCILADPPWSFKTYSGEESVPTLADDPYPTMTLEELKALPVSEVAAEDCLLIMWVISSHLPQALELAGAWGFTYRSIGPVWVKATSPDQLEMFGDPPISDLSMGYWFRQQSEIALVFGRGSPERLSAGVRQVIWAARREHSRKPDETHARIERLVAGPYLEIFARQPRPGWTVWGNETDKFEVAA</sequence>
<keyword evidence="6" id="KW-1185">Reference proteome</keyword>
<proteinExistence type="inferred from homology"/>
<dbReference type="PANTHER" id="PTHR12829">
    <property type="entry name" value="N6-ADENOSINE-METHYLTRANSFERASE"/>
    <property type="match status" value="1"/>
</dbReference>
<dbReference type="GO" id="GO:0032259">
    <property type="term" value="P:methylation"/>
    <property type="evidence" value="ECO:0007669"/>
    <property type="project" value="UniProtKB-KW"/>
</dbReference>
<keyword evidence="1 5" id="KW-0489">Methyltransferase</keyword>
<dbReference type="SUPFAM" id="SSF53335">
    <property type="entry name" value="S-adenosyl-L-methionine-dependent methyltransferases"/>
    <property type="match status" value="1"/>
</dbReference>
<reference evidence="5" key="1">
    <citation type="submission" date="2023-07" db="EMBL/GenBank/DDBJ databases">
        <title>Brevundimonas soil sp. nov., isolated from the soil of chemical plant.</title>
        <authorList>
            <person name="Wu N."/>
        </authorList>
    </citation>
    <scope>NUCLEOTIDE SEQUENCE</scope>
    <source>
        <strain evidence="5">XZ-24</strain>
    </source>
</reference>
<evidence type="ECO:0000256" key="3">
    <source>
        <dbReference type="ARBA" id="ARBA00022691"/>
    </source>
</evidence>
<evidence type="ECO:0000256" key="4">
    <source>
        <dbReference type="PROSITE-ProRule" id="PRU00489"/>
    </source>
</evidence>
<comment type="caution">
    <text evidence="5">The sequence shown here is derived from an EMBL/GenBank/DDBJ whole genome shotgun (WGS) entry which is preliminary data.</text>
</comment>
<protein>
    <submittedName>
        <fullName evidence="5">MT-A70 family methyltransferase</fullName>
    </submittedName>
</protein>
<dbReference type="Proteomes" id="UP001169063">
    <property type="component" value="Unassembled WGS sequence"/>
</dbReference>
<evidence type="ECO:0000313" key="5">
    <source>
        <dbReference type="EMBL" id="MDO1560405.1"/>
    </source>
</evidence>